<evidence type="ECO:0000313" key="2">
    <source>
        <dbReference type="EMBL" id="ACT52884.1"/>
    </source>
</evidence>
<name>C7DK30_9APHY</name>
<dbReference type="AlphaFoldDB" id="C7DK30"/>
<feature type="compositionally biased region" description="Polar residues" evidence="1">
    <location>
        <begin position="153"/>
        <end position="164"/>
    </location>
</feature>
<evidence type="ECO:0000256" key="1">
    <source>
        <dbReference type="SAM" id="MobiDB-lite"/>
    </source>
</evidence>
<feature type="non-terminal residue" evidence="2">
    <location>
        <position position="209"/>
    </location>
</feature>
<accession>C7DK30</accession>
<feature type="region of interest" description="Disordered" evidence="1">
    <location>
        <begin position="143"/>
        <end position="209"/>
    </location>
</feature>
<protein>
    <submittedName>
        <fullName evidence="2">FAD dependent oxidoreductase</fullName>
    </submittedName>
</protein>
<proteinExistence type="evidence at transcript level"/>
<sequence>KEAGTLYLQTTYTAAARQRSHSSVPWRVGLGERMHNAHCTLQGTQYYWYAISYNSVAYGLRYTRLTSSTAASPRLYNLREREEGAVRNGPSTERLSMINVILHSNIAHSRATTEYITRQANLIALGRPSLCFARNSCSVSVRRPRGCPHASSAGASSWSLTRASGGNHRYSVPKTQKGKVRVEDHANEPTLPPVMETRGRVSGAGVSEM</sequence>
<reference evidence="2" key="1">
    <citation type="submission" date="2009-05" db="EMBL/GenBank/DDBJ databases">
        <title>Characterization of Differentially Expressed Genes Related to Laccase Biosynthesis of White-Rot Fungus TR16.</title>
        <authorList>
            <person name="Chen Q.-T."/>
            <person name="Guo L.-Q."/>
            <person name="Lin J.-F."/>
        </authorList>
    </citation>
    <scope>NUCLEOTIDE SEQUENCE</scope>
    <source>
        <strain evidence="2">TR16</strain>
    </source>
</reference>
<dbReference type="EMBL" id="GQ141681">
    <property type="protein sequence ID" value="ACT52884.1"/>
    <property type="molecule type" value="mRNA"/>
</dbReference>
<organism evidence="2">
    <name type="scientific">Polyporus grammocephalus</name>
    <dbReference type="NCBI Taxonomy" id="196234"/>
    <lineage>
        <taxon>Eukaryota</taxon>
        <taxon>Fungi</taxon>
        <taxon>Dikarya</taxon>
        <taxon>Basidiomycota</taxon>
        <taxon>Agaricomycotina</taxon>
        <taxon>Agaricomycetes</taxon>
        <taxon>Polyporales</taxon>
        <taxon>Polyporaceae</taxon>
        <taxon>Polyporus</taxon>
    </lineage>
</organism>
<feature type="non-terminal residue" evidence="2">
    <location>
        <position position="1"/>
    </location>
</feature>